<evidence type="ECO:0000313" key="1">
    <source>
        <dbReference type="EMBL" id="CAG8450131.1"/>
    </source>
</evidence>
<reference evidence="1" key="1">
    <citation type="submission" date="2021-06" db="EMBL/GenBank/DDBJ databases">
        <authorList>
            <person name="Kallberg Y."/>
            <person name="Tangrot J."/>
            <person name="Rosling A."/>
        </authorList>
    </citation>
    <scope>NUCLEOTIDE SEQUENCE</scope>
    <source>
        <strain evidence="1">28 12/20/2015</strain>
    </source>
</reference>
<keyword evidence="2" id="KW-1185">Reference proteome</keyword>
<dbReference type="EMBL" id="CAJVPW010000320">
    <property type="protein sequence ID" value="CAG8450131.1"/>
    <property type="molecule type" value="Genomic_DNA"/>
</dbReference>
<organism evidence="1 2">
    <name type="scientific">Cetraspora pellucida</name>
    <dbReference type="NCBI Taxonomy" id="1433469"/>
    <lineage>
        <taxon>Eukaryota</taxon>
        <taxon>Fungi</taxon>
        <taxon>Fungi incertae sedis</taxon>
        <taxon>Mucoromycota</taxon>
        <taxon>Glomeromycotina</taxon>
        <taxon>Glomeromycetes</taxon>
        <taxon>Diversisporales</taxon>
        <taxon>Gigasporaceae</taxon>
        <taxon>Cetraspora</taxon>
    </lineage>
</organism>
<dbReference type="Proteomes" id="UP000789366">
    <property type="component" value="Unassembled WGS sequence"/>
</dbReference>
<proteinExistence type="predicted"/>
<name>A0ACA9K3W9_9GLOM</name>
<evidence type="ECO:0000313" key="2">
    <source>
        <dbReference type="Proteomes" id="UP000789366"/>
    </source>
</evidence>
<accession>A0ACA9K3W9</accession>
<comment type="caution">
    <text evidence="1">The sequence shown here is derived from an EMBL/GenBank/DDBJ whole genome shotgun (WGS) entry which is preliminary data.</text>
</comment>
<sequence>MFSEDLYDEMLIELTELLYVQQYLKKQTLYSKGFGLIKKTYNLAIEAEHAEELYKLHQQFIKEMKKELNMQQGHVHHKCIIIFNTSKSAYKKVFKETANMQYNKEISFTASDKSTDIDNANGQKTVMLNNDSTKSHDVILQNQKQDQESEVVINNKNTLQLTSQDIVFLLFNTFSMHFLICCIIILEKTKHAYICENCGKDSHHKS</sequence>
<gene>
    <name evidence="1" type="ORF">SPELUC_LOCUS748</name>
</gene>
<protein>
    <submittedName>
        <fullName evidence="1">12052_t:CDS:1</fullName>
    </submittedName>
</protein>